<dbReference type="InterPro" id="IPR005906">
    <property type="entry name" value="LysW"/>
</dbReference>
<dbReference type="CDD" id="cd13946">
    <property type="entry name" value="LysW"/>
    <property type="match status" value="1"/>
</dbReference>
<dbReference type="AlphaFoldDB" id="A0A2H1EH45"/>
<dbReference type="Proteomes" id="UP000232412">
    <property type="component" value="Unassembled WGS sequence"/>
</dbReference>
<sequence>MNDQRMNCPECDAIIKIPDDASVGELVSCPDCGADFEIASKNGSVCELKHAEKVGEDWGE</sequence>
<evidence type="ECO:0000313" key="1">
    <source>
        <dbReference type="EMBL" id="SHO45302.1"/>
    </source>
</evidence>
<organism evidence="1 2">
    <name type="scientific">Nitrosotalea sinensis</name>
    <dbReference type="NCBI Taxonomy" id="1499975"/>
    <lineage>
        <taxon>Archaea</taxon>
        <taxon>Nitrososphaerota</taxon>
        <taxon>Nitrososphaeria</taxon>
        <taxon>Nitrosotaleales</taxon>
        <taxon>Nitrosotaleaceae</taxon>
        <taxon>Nitrosotalea</taxon>
    </lineage>
</organism>
<dbReference type="PANTHER" id="PTHR40393:SF2">
    <property type="entry name" value="ALPHA-AMINOADIPATE_GLUTAMATE CARRIER PROTEIN LYSW"/>
    <property type="match status" value="1"/>
</dbReference>
<keyword evidence="2" id="KW-1185">Reference proteome</keyword>
<evidence type="ECO:0000313" key="2">
    <source>
        <dbReference type="Proteomes" id="UP000232412"/>
    </source>
</evidence>
<accession>A0A2H1EH45</accession>
<dbReference type="Gene3D" id="2.20.28.160">
    <property type="match status" value="1"/>
</dbReference>
<dbReference type="NCBIfam" id="NF041070">
    <property type="entry name" value="carrier_LysW_Arch"/>
    <property type="match status" value="1"/>
</dbReference>
<protein>
    <submittedName>
        <fullName evidence="1">Alpha-aminoadipate/glutamate carrier protein LysW</fullName>
    </submittedName>
</protein>
<dbReference type="Pfam" id="PF21344">
    <property type="entry name" value="Zn_ribbon_LysW"/>
    <property type="match status" value="1"/>
</dbReference>
<gene>
    <name evidence="1" type="primary">lysW</name>
    <name evidence="1" type="ORF">NSIN_20617</name>
</gene>
<name>A0A2H1EH45_9ARCH</name>
<dbReference type="PANTHER" id="PTHR40393">
    <property type="entry name" value="LYSINE BIOSYNTHESIS PROTEIN-RELATED-RELATED"/>
    <property type="match status" value="1"/>
</dbReference>
<reference evidence="2" key="1">
    <citation type="submission" date="2016-12" db="EMBL/GenBank/DDBJ databases">
        <authorList>
            <person name="Herbold C."/>
        </authorList>
    </citation>
    <scope>NUCLEOTIDE SEQUENCE [LARGE SCALE GENOMIC DNA]</scope>
</reference>
<dbReference type="EMBL" id="FRFC01000003">
    <property type="protein sequence ID" value="SHO45302.1"/>
    <property type="molecule type" value="Genomic_DNA"/>
</dbReference>
<proteinExistence type="predicted"/>